<dbReference type="NCBIfam" id="TIGR03033">
    <property type="entry name" value="phage_rel_nuc"/>
    <property type="match status" value="1"/>
</dbReference>
<evidence type="ECO:0000313" key="2">
    <source>
        <dbReference type="EMBL" id="KOR75238.1"/>
    </source>
</evidence>
<protein>
    <recommendedName>
        <fullName evidence="1">YqaJ viral recombinase domain-containing protein</fullName>
    </recommendedName>
</protein>
<dbReference type="InterPro" id="IPR011335">
    <property type="entry name" value="Restrct_endonuc-II-like"/>
</dbReference>
<dbReference type="AlphaFoldDB" id="A0A0M1MZB0"/>
<sequence>MKKNIFAIPALKVTLNQNSWQWFQHRKKFINASEVGTIMGLNPYETKEDLLFKKVFGSDFITNEAVEHGKKTEPKAKNFYCFCHGLKYVPAVFTRGLMSASLDGYNEETKTLLEIKCPLNPDGSSWQDFFKTQTIPPYYWAQMQAQLYCSNLEKGYFFVFVNDKLFRNQEVCLDKDFVTKMLIEAEAFQQELEKSRQMVDLARLAEKDK</sequence>
<dbReference type="InterPro" id="IPR017482">
    <property type="entry name" value="Lambda-type_endonuclease"/>
</dbReference>
<accession>A0A0M1MZB0</accession>
<dbReference type="Proteomes" id="UP000037386">
    <property type="component" value="Unassembled WGS sequence"/>
</dbReference>
<proteinExistence type="predicted"/>
<dbReference type="Gene3D" id="3.90.320.10">
    <property type="match status" value="1"/>
</dbReference>
<evidence type="ECO:0000259" key="1">
    <source>
        <dbReference type="Pfam" id="PF09588"/>
    </source>
</evidence>
<dbReference type="PANTHER" id="PTHR46609">
    <property type="entry name" value="EXONUCLEASE, PHAGE-TYPE/RECB, C-TERMINAL DOMAIN-CONTAINING PROTEIN"/>
    <property type="match status" value="1"/>
</dbReference>
<dbReference type="PANTHER" id="PTHR46609:SF6">
    <property type="entry name" value="EXONUCLEASE, PHAGE-TYPE_RECB, C-TERMINAL DOMAIN-CONTAINING PROTEIN-RELATED"/>
    <property type="match status" value="1"/>
</dbReference>
<dbReference type="InterPro" id="IPR019080">
    <property type="entry name" value="YqaJ_viral_recombinase"/>
</dbReference>
<dbReference type="RefSeq" id="WP_053521619.1">
    <property type="nucleotide sequence ID" value="NZ_LHCF01000031.1"/>
</dbReference>
<organism evidence="2 3">
    <name type="scientific">Candidatus Phytoplasma pruni</name>
    <dbReference type="NCBI Taxonomy" id="479893"/>
    <lineage>
        <taxon>Bacteria</taxon>
        <taxon>Bacillati</taxon>
        <taxon>Mycoplasmatota</taxon>
        <taxon>Mollicutes</taxon>
        <taxon>Acholeplasmatales</taxon>
        <taxon>Acholeplasmataceae</taxon>
        <taxon>Candidatus Phytoplasma</taxon>
        <taxon>16SrIII (X-disease group)</taxon>
    </lineage>
</organism>
<dbReference type="CDD" id="cd22343">
    <property type="entry name" value="PDDEXK_lambda_exonuclease-like"/>
    <property type="match status" value="1"/>
</dbReference>
<dbReference type="SUPFAM" id="SSF52980">
    <property type="entry name" value="Restriction endonuclease-like"/>
    <property type="match status" value="1"/>
</dbReference>
<dbReference type="InterPro" id="IPR051703">
    <property type="entry name" value="NF-kappa-B_Signaling_Reg"/>
</dbReference>
<name>A0A0M1MZB0_9MOLU</name>
<dbReference type="EMBL" id="LHCF01000031">
    <property type="protein sequence ID" value="KOR75238.1"/>
    <property type="molecule type" value="Genomic_DNA"/>
</dbReference>
<dbReference type="OrthoDB" id="385827at2"/>
<gene>
    <name evidence="2" type="ORF">CPX_001800</name>
</gene>
<dbReference type="STRING" id="479893.CPX_001800"/>
<feature type="domain" description="YqaJ viral recombinase" evidence="1">
    <location>
        <begin position="21"/>
        <end position="152"/>
    </location>
</feature>
<reference evidence="3" key="1">
    <citation type="submission" date="2015-05" db="EMBL/GenBank/DDBJ databases">
        <title>Draft genome sequence of 'Candidatus Phytoplasma Pruni' strain CX, a plant pathogenic bacterium.</title>
        <authorList>
            <person name="Lee I.-M."/>
            <person name="Bottner-Parker K.D."/>
            <person name="Shao J."/>
            <person name="Gundersen-Rindal D.E."/>
            <person name="Zhao Y."/>
            <person name="Davis R.E."/>
        </authorList>
    </citation>
    <scope>NUCLEOTIDE SEQUENCE [LARGE SCALE GENOMIC DNA]</scope>
    <source>
        <strain evidence="3">CX</strain>
    </source>
</reference>
<comment type="caution">
    <text evidence="2">The sequence shown here is derived from an EMBL/GenBank/DDBJ whole genome shotgun (WGS) entry which is preliminary data.</text>
</comment>
<dbReference type="PATRIC" id="fig|479893.3.peg.626"/>
<dbReference type="InterPro" id="IPR011604">
    <property type="entry name" value="PDDEXK-like_dom_sf"/>
</dbReference>
<dbReference type="Pfam" id="PF09588">
    <property type="entry name" value="YqaJ"/>
    <property type="match status" value="1"/>
</dbReference>
<evidence type="ECO:0000313" key="3">
    <source>
        <dbReference type="Proteomes" id="UP000037386"/>
    </source>
</evidence>